<dbReference type="InterPro" id="IPR023395">
    <property type="entry name" value="MCP_dom_sf"/>
</dbReference>
<feature type="region of interest" description="Disordered" evidence="7">
    <location>
        <begin position="1003"/>
        <end position="1055"/>
    </location>
</feature>
<dbReference type="GO" id="GO:0006896">
    <property type="term" value="P:Golgi to vacuole transport"/>
    <property type="evidence" value="ECO:0007669"/>
    <property type="project" value="TreeGrafter"/>
</dbReference>
<dbReference type="InterPro" id="IPR031778">
    <property type="entry name" value="Sortilin_N"/>
</dbReference>
<dbReference type="PROSITE" id="PS50920">
    <property type="entry name" value="SOLCAR"/>
    <property type="match status" value="3"/>
</dbReference>
<feature type="repeat" description="Solcar" evidence="6">
    <location>
        <begin position="34"/>
        <end position="122"/>
    </location>
</feature>
<dbReference type="Gene3D" id="2.130.10.10">
    <property type="entry name" value="YVTN repeat-like/Quinoprotein amine dehydrogenase"/>
    <property type="match status" value="2"/>
</dbReference>
<dbReference type="EMBL" id="VIBQ01000016">
    <property type="protein sequence ID" value="KAB8356628.1"/>
    <property type="molecule type" value="Genomic_DNA"/>
</dbReference>
<evidence type="ECO:0000256" key="8">
    <source>
        <dbReference type="SAM" id="Phobius"/>
    </source>
</evidence>
<feature type="repeat" description="Solcar" evidence="6">
    <location>
        <begin position="233"/>
        <end position="323"/>
    </location>
</feature>
<evidence type="ECO:0000256" key="5">
    <source>
        <dbReference type="ARBA" id="ARBA00023180"/>
    </source>
</evidence>
<dbReference type="GO" id="GO:0005794">
    <property type="term" value="C:Golgi apparatus"/>
    <property type="evidence" value="ECO:0007669"/>
    <property type="project" value="TreeGrafter"/>
</dbReference>
<keyword evidence="5" id="KW-0325">Glycoprotein</keyword>
<dbReference type="Pfam" id="PF00153">
    <property type="entry name" value="Mito_carr"/>
    <property type="match status" value="3"/>
</dbReference>
<evidence type="ECO:0000259" key="9">
    <source>
        <dbReference type="SMART" id="SM00602"/>
    </source>
</evidence>
<feature type="repeat" description="Solcar" evidence="6">
    <location>
        <begin position="129"/>
        <end position="219"/>
    </location>
</feature>
<evidence type="ECO:0000256" key="4">
    <source>
        <dbReference type="ARBA" id="ARBA00023136"/>
    </source>
</evidence>
<evidence type="ECO:0000256" key="2">
    <source>
        <dbReference type="ARBA" id="ARBA00022692"/>
    </source>
</evidence>
<keyword evidence="11" id="KW-1185">Reference proteome</keyword>
<dbReference type="InterPro" id="IPR018108">
    <property type="entry name" value="MCP_transmembrane"/>
</dbReference>
<dbReference type="SUPFAM" id="SSF103506">
    <property type="entry name" value="Mitochondrial carrier"/>
    <property type="match status" value="1"/>
</dbReference>
<name>A0A5N6KY27_9ROSI</name>
<proteinExistence type="predicted"/>
<dbReference type="Gene3D" id="3.30.60.270">
    <property type="match status" value="2"/>
</dbReference>
<keyword evidence="3" id="KW-0677">Repeat</keyword>
<dbReference type="FunFam" id="3.30.60.270:FF:000005">
    <property type="entry name" value="Sortilin"/>
    <property type="match status" value="2"/>
</dbReference>
<evidence type="ECO:0000256" key="7">
    <source>
        <dbReference type="SAM" id="MobiDB-lite"/>
    </source>
</evidence>
<dbReference type="Gene3D" id="2.10.70.80">
    <property type="match status" value="2"/>
</dbReference>
<feature type="transmembrane region" description="Helical" evidence="8">
    <location>
        <begin position="1734"/>
        <end position="1755"/>
    </location>
</feature>
<dbReference type="GO" id="GO:0005829">
    <property type="term" value="C:cytosol"/>
    <property type="evidence" value="ECO:0007669"/>
    <property type="project" value="GOC"/>
</dbReference>
<evidence type="ECO:0000256" key="1">
    <source>
        <dbReference type="ARBA" id="ARBA00004141"/>
    </source>
</evidence>
<dbReference type="Gene3D" id="1.50.40.10">
    <property type="entry name" value="Mitochondrial carrier domain"/>
    <property type="match status" value="2"/>
</dbReference>
<dbReference type="Pfam" id="PF15902">
    <property type="entry name" value="Sortilin-Vps10"/>
    <property type="match status" value="2"/>
</dbReference>
<gene>
    <name evidence="10" type="ORF">FH972_024205</name>
</gene>
<keyword evidence="8" id="KW-1133">Transmembrane helix</keyword>
<evidence type="ECO:0000256" key="3">
    <source>
        <dbReference type="ARBA" id="ARBA00022737"/>
    </source>
</evidence>
<protein>
    <recommendedName>
        <fullName evidence="9">VPS10 domain-containing protein</fullName>
    </recommendedName>
</protein>
<dbReference type="Proteomes" id="UP000327013">
    <property type="component" value="Unassembled WGS sequence"/>
</dbReference>
<evidence type="ECO:0000313" key="11">
    <source>
        <dbReference type="Proteomes" id="UP000327013"/>
    </source>
</evidence>
<dbReference type="InterPro" id="IPR050310">
    <property type="entry name" value="VPS10-sortilin"/>
</dbReference>
<dbReference type="Pfam" id="PF15901">
    <property type="entry name" value="Sortilin_C"/>
    <property type="match status" value="2"/>
</dbReference>
<dbReference type="InterPro" id="IPR015943">
    <property type="entry name" value="WD40/YVTN_repeat-like_dom_sf"/>
</dbReference>
<organism evidence="10 11">
    <name type="scientific">Carpinus fangiana</name>
    <dbReference type="NCBI Taxonomy" id="176857"/>
    <lineage>
        <taxon>Eukaryota</taxon>
        <taxon>Viridiplantae</taxon>
        <taxon>Streptophyta</taxon>
        <taxon>Embryophyta</taxon>
        <taxon>Tracheophyta</taxon>
        <taxon>Spermatophyta</taxon>
        <taxon>Magnoliopsida</taxon>
        <taxon>eudicotyledons</taxon>
        <taxon>Gunneridae</taxon>
        <taxon>Pentapetalae</taxon>
        <taxon>rosids</taxon>
        <taxon>fabids</taxon>
        <taxon>Fagales</taxon>
        <taxon>Betulaceae</taxon>
        <taxon>Carpinus</taxon>
    </lineage>
</organism>
<accession>A0A5N6KY27</accession>
<dbReference type="GO" id="GO:0016020">
    <property type="term" value="C:membrane"/>
    <property type="evidence" value="ECO:0007669"/>
    <property type="project" value="UniProtKB-SubCell"/>
</dbReference>
<dbReference type="FunFam" id="1.50.40.10:FF:000109">
    <property type="entry name" value="Ornithine carrier protein AmcA/Ort1"/>
    <property type="match status" value="1"/>
</dbReference>
<keyword evidence="2 6" id="KW-0812">Transmembrane</keyword>
<dbReference type="InterPro" id="IPR006581">
    <property type="entry name" value="VPS10"/>
</dbReference>
<dbReference type="InterPro" id="IPR031777">
    <property type="entry name" value="Sortilin_C"/>
</dbReference>
<feature type="compositionally biased region" description="Basic and acidic residues" evidence="7">
    <location>
        <begin position="1026"/>
        <end position="1038"/>
    </location>
</feature>
<evidence type="ECO:0000256" key="6">
    <source>
        <dbReference type="PROSITE-ProRule" id="PRU00282"/>
    </source>
</evidence>
<reference evidence="10 11" key="1">
    <citation type="submission" date="2019-06" db="EMBL/GenBank/DDBJ databases">
        <title>A chromosomal-level reference genome of Carpinus fangiana (Coryloideae, Betulaceae).</title>
        <authorList>
            <person name="Yang X."/>
            <person name="Wang Z."/>
            <person name="Zhang L."/>
            <person name="Hao G."/>
            <person name="Liu J."/>
            <person name="Yang Y."/>
        </authorList>
    </citation>
    <scope>NUCLEOTIDE SEQUENCE [LARGE SCALE GENOMIC DNA]</scope>
    <source>
        <strain evidence="10">Cfa_2016G</strain>
        <tissue evidence="10">Leaf</tissue>
    </source>
</reference>
<dbReference type="PANTHER" id="PTHR12106:SF27">
    <property type="entry name" value="SORTILIN-RELATED RECEPTOR"/>
    <property type="match status" value="1"/>
</dbReference>
<dbReference type="GO" id="GO:0006895">
    <property type="term" value="P:Golgi to endosome transport"/>
    <property type="evidence" value="ECO:0007669"/>
    <property type="project" value="TreeGrafter"/>
</dbReference>
<feature type="domain" description="VPS10" evidence="9">
    <location>
        <begin position="419"/>
        <end position="1047"/>
    </location>
</feature>
<comment type="subcellular location">
    <subcellularLocation>
        <location evidence="1">Membrane</location>
        <topology evidence="1">Multi-pass membrane protein</topology>
    </subcellularLocation>
</comment>
<keyword evidence="4 6" id="KW-0472">Membrane</keyword>
<dbReference type="GO" id="GO:0006623">
    <property type="term" value="P:protein targeting to vacuole"/>
    <property type="evidence" value="ECO:0007669"/>
    <property type="project" value="TreeGrafter"/>
</dbReference>
<dbReference type="OrthoDB" id="443634at2759"/>
<dbReference type="SUPFAM" id="SSF110296">
    <property type="entry name" value="Oligoxyloglucan reducing end-specific cellobiohydrolase"/>
    <property type="match status" value="3"/>
</dbReference>
<dbReference type="CDD" id="cd15482">
    <property type="entry name" value="Sialidase_non-viral"/>
    <property type="match status" value="1"/>
</dbReference>
<feature type="domain" description="VPS10" evidence="9">
    <location>
        <begin position="1085"/>
        <end position="1723"/>
    </location>
</feature>
<dbReference type="SMART" id="SM00602">
    <property type="entry name" value="VPS10"/>
    <property type="match status" value="2"/>
</dbReference>
<feature type="transmembrane region" description="Helical" evidence="8">
    <location>
        <begin position="1783"/>
        <end position="1808"/>
    </location>
</feature>
<dbReference type="PANTHER" id="PTHR12106">
    <property type="entry name" value="SORTILIN RELATED"/>
    <property type="match status" value="1"/>
</dbReference>
<evidence type="ECO:0000313" key="10">
    <source>
        <dbReference type="EMBL" id="KAB8356628.1"/>
    </source>
</evidence>
<comment type="caution">
    <text evidence="10">The sequence shown here is derived from an EMBL/GenBank/DDBJ whole genome shotgun (WGS) entry which is preliminary data.</text>
</comment>
<sequence length="1865" mass="207748">MELKGSPTSHQDAGRPTEQYALQAVVEPARNEVKQALQDVVFGSTAGIIGKYVEYPFDTVKVRLQSQPSGGPMLYAGPLDCFQKSFRRNGVMGLYRGISAPLVGAAIETSSLFFSRVLSSTLYKQHTELPFEALLLSGAASGAFTSILLTPIELVKCKMQVPAQSTPTGARPPGPVQIIGSIFRQHGISGFWRGQLGTLIRETGGSAAWFGSFEGVTAAFKRLRPASEADTALPIHQQLLAGACAGMSYNFMFYPADTIKSCMQTEEVGLAANGTKRTFLSVGKALWKDQGLKGMYRGCGITVARAAPSSAFIFTIYEASGGCRSMRRVLRAELVLLIYARASDPELTPVGSCASARCPTPPPQFAAMRLSRLTGASMRLFILISSLISLSAAAADEPKVSRQEFDYRPSLISYFDDSDVVLTTVEEAGVMWRSDDAGVTWKMLEDGKDEIAALFMHPNDNKVAVAIGRERRHWITKDRGETWRRFETDLAPMSGATISFHATDSDKIIINTGGRSGRDKEPVARAVYTTNAFKDIETLRENAVQCAWAKEKPYFETGDDDSDDTRALCIVVGKSSLRREAYRMLISDNYFKDEHEPDIDGDRPRSGIVSMVSATRYILAAQMAEGSSEMAMFVTKDSKNWHRAVFNDQRIETDGFTIMESTNHSVRVDVYVEARERWQGSPMGMLFTSNSNGTYFTRNEVYTNRNQQGFADFERISNIQGIALINTVENHQEVLKDGAEKVLVSKISFDDGRTFQHLRTGEENLHLHSVTDMSNSGRVFSSPAPGLAMGIGNTGKSLLPYSDGDLYVSDNGGESWFKGLDGEHKYEFGDQGSILVAVYDGAPTDCIMYSLEHGKGGTWKTLDLDEEKFKPVQLTTIPDSTSKKFLLQAIKGRGHDAKNIIYTIDFGTMDIPKCKSKDFEKWYARYNETTDKPGCIMGHTQSFHRRKADKICFVDNDFDEPLPDNDNDDCECTDEDFECDFNFVRSEDRTECVPSGALQPPKDACAKDDETYEGPSGWRLIPGNTCKKEGGVDKEQPTKRPCKGASKPPPTDGKIAVKPTEFGSKHGEESFQYVYLARSQSESETILMTTQPDRSLFITQDHGKHWEKPESHGIEEEVLAIYPNKNAYDEVYFITNSDKVWYSKDRGEKMHHFKAPALPSKRTAVLKFHQLQPNWLIFIGCPESGSKEGPCMEQNAWYSTKGGEEWHLLLKGVESCEFMATESRADREKLVYCVAHENENLRGPKQLLSSEDWFEHSEKRFDDMVNFATMSDFIVVAKKDDDDHEFLNFETSVDGVTFSEAKFPPDFKVDHQTAYTVLDSSTGSIFVHVTTNSLQDQEYGSILKSNSNGTYYVRIIDYVNRDRDGYADFEKMLGLEGVSMVNQVANVEEVHSGSNKKVRSKMSFNDGADWSFIRPPGKDADDKYYECNGKKASEQELEKCSLNLHGYVDRSDYRDTLSSPSAVGIMIGVGNVGEYLLPKKDCDTFISNDGGITWQTAMKGPYMWEFGDQGSVIALVAENEPTNKLFYSRDEGDTWAEFEFTNEKVDVKDISTMPLDGSRNFLIWAHAQGRVWTFNIDFSPMLGEKCKFSRDKPIGETDYYLWTPTHPYETNQCLFGHEKEYYRKDVEKTCYNGPKIDQDRDLVKNCTCTRTDFECAYNYVRAADLSCQLIAGLEPEDPMAVCENKDTLSYYVNVAYRKIPMDTCQGGLELELGDRKTCPGKEEEYRKKHGISGAGLFFAIVVPILAAGGIGYFLWTQYESKFGRIRLGDGGARRSFDTASPWVAWPVAVLSAVAAGVLALPALLGTLYRTVSERFGRGGARGGGSGYRSARPYTSRDSFARGRGSYAAVGNVESDLLGEESDEDM</sequence>